<dbReference type="AlphaFoldDB" id="A0A2K6A776"/>
<gene>
    <name evidence="2" type="primary">IAPP</name>
</gene>
<proteinExistence type="predicted"/>
<evidence type="ECO:0000313" key="3">
    <source>
        <dbReference type="Proteomes" id="UP000233140"/>
    </source>
</evidence>
<feature type="signal peptide" evidence="1">
    <location>
        <begin position="1"/>
        <end position="22"/>
    </location>
</feature>
<feature type="chain" id="PRO_5014442221" evidence="1">
    <location>
        <begin position="23"/>
        <end position="85"/>
    </location>
</feature>
<dbReference type="Ensembl" id="ENSMLET00000059515.1">
    <property type="protein sequence ID" value="ENSMLEP00000035915.1"/>
    <property type="gene ID" value="ENSMLEG00000042083.1"/>
</dbReference>
<accession>A0A2K6A776</accession>
<keyword evidence="1" id="KW-0732">Signal</keyword>
<dbReference type="GeneTree" id="ENSGT00510000048671"/>
<keyword evidence="3" id="KW-1185">Reference proteome</keyword>
<organism evidence="2 3">
    <name type="scientific">Mandrillus leucophaeus</name>
    <name type="common">Drill</name>
    <name type="synonym">Papio leucophaeus</name>
    <dbReference type="NCBI Taxonomy" id="9568"/>
    <lineage>
        <taxon>Eukaryota</taxon>
        <taxon>Metazoa</taxon>
        <taxon>Chordata</taxon>
        <taxon>Craniata</taxon>
        <taxon>Vertebrata</taxon>
        <taxon>Euteleostomi</taxon>
        <taxon>Mammalia</taxon>
        <taxon>Eutheria</taxon>
        <taxon>Euarchontoglires</taxon>
        <taxon>Primates</taxon>
        <taxon>Haplorrhini</taxon>
        <taxon>Catarrhini</taxon>
        <taxon>Cercopithecidae</taxon>
        <taxon>Cercopithecinae</taxon>
        <taxon>Mandrillus</taxon>
    </lineage>
</organism>
<protein>
    <submittedName>
        <fullName evidence="2">Islet amyloid polypeptide</fullName>
    </submittedName>
</protein>
<reference evidence="2" key="1">
    <citation type="submission" date="2025-08" db="UniProtKB">
        <authorList>
            <consortium name="Ensembl"/>
        </authorList>
    </citation>
    <scope>IDENTIFICATION</scope>
</reference>
<dbReference type="Proteomes" id="UP000233140">
    <property type="component" value="Unassembled WGS sequence"/>
</dbReference>
<sequence length="85" mass="9853">MCILKLQVFLIVLSVALNHLKATPIERKEWIIPVTYLRNMVLELRGAKPEHEALTFHICSMSPVIRWKSGNATLPRVQRSAWQIF</sequence>
<reference evidence="2" key="2">
    <citation type="submission" date="2025-09" db="UniProtKB">
        <authorList>
            <consortium name="Ensembl"/>
        </authorList>
    </citation>
    <scope>IDENTIFICATION</scope>
</reference>
<evidence type="ECO:0000256" key="1">
    <source>
        <dbReference type="SAM" id="SignalP"/>
    </source>
</evidence>
<evidence type="ECO:0000313" key="2">
    <source>
        <dbReference type="Ensembl" id="ENSMLEP00000035915.1"/>
    </source>
</evidence>
<name>A0A2K6A776_MANLE</name>